<keyword evidence="2" id="KW-1185">Reference proteome</keyword>
<accession>A0A9W9G9X8</accession>
<proteinExistence type="predicted"/>
<reference evidence="1" key="1">
    <citation type="submission" date="2022-11" db="EMBL/GenBank/DDBJ databases">
        <authorList>
            <person name="Petersen C."/>
        </authorList>
    </citation>
    <scope>NUCLEOTIDE SEQUENCE</scope>
    <source>
        <strain evidence="1">IBT 34128</strain>
    </source>
</reference>
<dbReference type="EMBL" id="JAPMSZ010000001">
    <property type="protein sequence ID" value="KAJ5114864.1"/>
    <property type="molecule type" value="Genomic_DNA"/>
</dbReference>
<gene>
    <name evidence="1" type="ORF">NUU61_000623</name>
</gene>
<dbReference type="Proteomes" id="UP001141434">
    <property type="component" value="Unassembled WGS sequence"/>
</dbReference>
<comment type="caution">
    <text evidence="1">The sequence shown here is derived from an EMBL/GenBank/DDBJ whole genome shotgun (WGS) entry which is preliminary data.</text>
</comment>
<evidence type="ECO:0000313" key="1">
    <source>
        <dbReference type="EMBL" id="KAJ5114864.1"/>
    </source>
</evidence>
<name>A0A9W9G9X8_9EURO</name>
<evidence type="ECO:0008006" key="3">
    <source>
        <dbReference type="Google" id="ProtNLM"/>
    </source>
</evidence>
<organism evidence="1 2">
    <name type="scientific">Penicillium alfredii</name>
    <dbReference type="NCBI Taxonomy" id="1506179"/>
    <lineage>
        <taxon>Eukaryota</taxon>
        <taxon>Fungi</taxon>
        <taxon>Dikarya</taxon>
        <taxon>Ascomycota</taxon>
        <taxon>Pezizomycotina</taxon>
        <taxon>Eurotiomycetes</taxon>
        <taxon>Eurotiomycetidae</taxon>
        <taxon>Eurotiales</taxon>
        <taxon>Aspergillaceae</taxon>
        <taxon>Penicillium</taxon>
    </lineage>
</organism>
<dbReference type="RefSeq" id="XP_056516057.1">
    <property type="nucleotide sequence ID" value="XM_056651207.1"/>
</dbReference>
<sequence length="92" mass="10503">MPHSTKPQDLSPSVKLFVITTKDGTSRAQFNEQVKGFDNSAGSESVHDAVEYQVYSTYLTPSQAVAMKKIECVRYVWEELDLRYEEDTYSDD</sequence>
<dbReference type="AlphaFoldDB" id="A0A9W9G9X8"/>
<reference evidence="1" key="2">
    <citation type="journal article" date="2023" name="IMA Fungus">
        <title>Comparative genomic study of the Penicillium genus elucidates a diverse pangenome and 15 lateral gene transfer events.</title>
        <authorList>
            <person name="Petersen C."/>
            <person name="Sorensen T."/>
            <person name="Nielsen M.R."/>
            <person name="Sondergaard T.E."/>
            <person name="Sorensen J.L."/>
            <person name="Fitzpatrick D.A."/>
            <person name="Frisvad J.C."/>
            <person name="Nielsen K.L."/>
        </authorList>
    </citation>
    <scope>NUCLEOTIDE SEQUENCE</scope>
    <source>
        <strain evidence="1">IBT 34128</strain>
    </source>
</reference>
<dbReference type="OrthoDB" id="4359379at2759"/>
<evidence type="ECO:0000313" key="2">
    <source>
        <dbReference type="Proteomes" id="UP001141434"/>
    </source>
</evidence>
<protein>
    <recommendedName>
        <fullName evidence="3">Inhibitor I9 domain-containing protein</fullName>
    </recommendedName>
</protein>
<dbReference type="GeneID" id="81390375"/>